<evidence type="ECO:0000259" key="4">
    <source>
        <dbReference type="PROSITE" id="PS51782"/>
    </source>
</evidence>
<dbReference type="InterPro" id="IPR052210">
    <property type="entry name" value="LysM1-like"/>
</dbReference>
<proteinExistence type="predicted"/>
<protein>
    <recommendedName>
        <fullName evidence="4">LysM domain-containing protein</fullName>
    </recommendedName>
</protein>
<dbReference type="InterPro" id="IPR018392">
    <property type="entry name" value="LysM"/>
</dbReference>
<dbReference type="PANTHER" id="PTHR34997:SF1">
    <property type="entry name" value="PEPTIDOGLYCAN-BINDING LYSIN DOMAIN"/>
    <property type="match status" value="1"/>
</dbReference>
<sequence length="496" mass="54375">MQGLGLVVAALLVPAIYAQQSVGIKIFTNYTGLTDSCKAALATNVVYPPFLAIVSQSNAILDEDQVEELYITDCYMLLQSARAKIEATCTAETDIIVYKNVVYPAMFIADNYLLMYNVFCIKDANGNYCDPIFFSWANKTFYPSANILCSDCWLDVLAVQLNNPLGYDKEMNKNFNLLISSCNATGYSITSPTVYVLNTTATAPATTVSSIPTATPMCVSTYKAQSSDDCNSVAKAVDISIYYLLQANDLDLYCQIFADQVNQTFCVPSQCDIYTWQASDICDSIVSSLYNVTLTQFFVWNPNFNSLCLNSPFFIGYEICLSFPGDYVNGTGNDGSDSWSSNSTATSGVAAAPINAMDGSNRNCSLWYTVQDRDDCARISLAQSISLTDFYFLNPKIDENCTNLELGEVYCVKAVGSITSYPNYTLTGVLSIEITPVSFQSVNTAIPTPMNSPGYMYFPPAQFPTAPGTIAGCYKYENPSNYMTLCRDIVTTTVLR</sequence>
<dbReference type="GO" id="GO:0008061">
    <property type="term" value="F:chitin binding"/>
    <property type="evidence" value="ECO:0007669"/>
    <property type="project" value="UniProtKB-KW"/>
</dbReference>
<keyword evidence="3" id="KW-0732">Signal</keyword>
<dbReference type="Gene3D" id="3.10.350.10">
    <property type="entry name" value="LysM domain"/>
    <property type="match status" value="2"/>
</dbReference>
<evidence type="ECO:0000313" key="6">
    <source>
        <dbReference type="Proteomes" id="UP001216150"/>
    </source>
</evidence>
<feature type="chain" id="PRO_5042097900" description="LysM domain-containing protein" evidence="3">
    <location>
        <begin position="19"/>
        <end position="496"/>
    </location>
</feature>
<feature type="signal peptide" evidence="3">
    <location>
        <begin position="1"/>
        <end position="18"/>
    </location>
</feature>
<feature type="domain" description="LysM" evidence="4">
    <location>
        <begin position="272"/>
        <end position="321"/>
    </location>
</feature>
<reference evidence="5 6" key="1">
    <citation type="journal article" date="2023" name="IMA Fungus">
        <title>Comparative genomic study of the Penicillium genus elucidates a diverse pangenome and 15 lateral gene transfer events.</title>
        <authorList>
            <person name="Petersen C."/>
            <person name="Sorensen T."/>
            <person name="Nielsen M.R."/>
            <person name="Sondergaard T.E."/>
            <person name="Sorensen J.L."/>
            <person name="Fitzpatrick D.A."/>
            <person name="Frisvad J.C."/>
            <person name="Nielsen K.L."/>
        </authorList>
    </citation>
    <scope>NUCLEOTIDE SEQUENCE [LARGE SCALE GENOMIC DNA]</scope>
    <source>
        <strain evidence="5 6">IBT 29057</strain>
    </source>
</reference>
<keyword evidence="2" id="KW-0843">Virulence</keyword>
<dbReference type="SUPFAM" id="SSF54106">
    <property type="entry name" value="LysM domain"/>
    <property type="match status" value="1"/>
</dbReference>
<dbReference type="CDD" id="cd00118">
    <property type="entry name" value="LysM"/>
    <property type="match status" value="1"/>
</dbReference>
<evidence type="ECO:0000256" key="2">
    <source>
        <dbReference type="ARBA" id="ARBA00023026"/>
    </source>
</evidence>
<dbReference type="PROSITE" id="PS51782">
    <property type="entry name" value="LYSM"/>
    <property type="match status" value="2"/>
</dbReference>
<evidence type="ECO:0000256" key="3">
    <source>
        <dbReference type="SAM" id="SignalP"/>
    </source>
</evidence>
<feature type="domain" description="LysM" evidence="4">
    <location>
        <begin position="366"/>
        <end position="412"/>
    </location>
</feature>
<dbReference type="Proteomes" id="UP001216150">
    <property type="component" value="Unassembled WGS sequence"/>
</dbReference>
<dbReference type="PANTHER" id="PTHR34997">
    <property type="entry name" value="AM15"/>
    <property type="match status" value="1"/>
</dbReference>
<evidence type="ECO:0000256" key="1">
    <source>
        <dbReference type="ARBA" id="ARBA00022669"/>
    </source>
</evidence>
<accession>A0AAD6GLK7</accession>
<dbReference type="AlphaFoldDB" id="A0AAD6GLK7"/>
<dbReference type="InterPro" id="IPR036779">
    <property type="entry name" value="LysM_dom_sf"/>
</dbReference>
<keyword evidence="1" id="KW-0147">Chitin-binding</keyword>
<organism evidence="5 6">
    <name type="scientific">Penicillium hetheringtonii</name>
    <dbReference type="NCBI Taxonomy" id="911720"/>
    <lineage>
        <taxon>Eukaryota</taxon>
        <taxon>Fungi</taxon>
        <taxon>Dikarya</taxon>
        <taxon>Ascomycota</taxon>
        <taxon>Pezizomycotina</taxon>
        <taxon>Eurotiomycetes</taxon>
        <taxon>Eurotiomycetidae</taxon>
        <taxon>Eurotiales</taxon>
        <taxon>Aspergillaceae</taxon>
        <taxon>Penicillium</taxon>
    </lineage>
</organism>
<comment type="caution">
    <text evidence="5">The sequence shown here is derived from an EMBL/GenBank/DDBJ whole genome shotgun (WGS) entry which is preliminary data.</text>
</comment>
<gene>
    <name evidence="5" type="ORF">N7450_009601</name>
</gene>
<dbReference type="EMBL" id="JAQJAC010000009">
    <property type="protein sequence ID" value="KAJ5572617.1"/>
    <property type="molecule type" value="Genomic_DNA"/>
</dbReference>
<evidence type="ECO:0000313" key="5">
    <source>
        <dbReference type="EMBL" id="KAJ5572617.1"/>
    </source>
</evidence>
<keyword evidence="6" id="KW-1185">Reference proteome</keyword>
<name>A0AAD6GLK7_9EURO</name>